<accession>A0ACC1I4J5</accession>
<dbReference type="EMBL" id="JANBPG010002048">
    <property type="protein sequence ID" value="KAJ1887233.1"/>
    <property type="molecule type" value="Genomic_DNA"/>
</dbReference>
<evidence type="ECO:0000313" key="1">
    <source>
        <dbReference type="EMBL" id="KAJ1887233.1"/>
    </source>
</evidence>
<reference evidence="1" key="1">
    <citation type="submission" date="2022-07" db="EMBL/GenBank/DDBJ databases">
        <title>Phylogenomic reconstructions and comparative analyses of Kickxellomycotina fungi.</title>
        <authorList>
            <person name="Reynolds N.K."/>
            <person name="Stajich J.E."/>
            <person name="Barry K."/>
            <person name="Grigoriev I.V."/>
            <person name="Crous P."/>
            <person name="Smith M.E."/>
        </authorList>
    </citation>
    <scope>NUCLEOTIDE SEQUENCE</scope>
    <source>
        <strain evidence="1">Benny 63K</strain>
    </source>
</reference>
<comment type="caution">
    <text evidence="1">The sequence shown here is derived from an EMBL/GenBank/DDBJ whole genome shotgun (WGS) entry which is preliminary data.</text>
</comment>
<gene>
    <name evidence="1" type="ORF">LPJ66_009225</name>
</gene>
<evidence type="ECO:0000313" key="2">
    <source>
        <dbReference type="Proteomes" id="UP001150581"/>
    </source>
</evidence>
<feature type="non-terminal residue" evidence="1">
    <location>
        <position position="1"/>
    </location>
</feature>
<keyword evidence="2" id="KW-1185">Reference proteome</keyword>
<proteinExistence type="predicted"/>
<dbReference type="Proteomes" id="UP001150581">
    <property type="component" value="Unassembled WGS sequence"/>
</dbReference>
<sequence>VPLWRNPSLLGAVALSFALHFAILYIPFFNAVFSVVPLGWIEWKAILLISAPIILVDEVLKLYSRTFINPPVSLAAGNKTVGVSEHDKKTQ</sequence>
<name>A0ACC1I4J5_9FUNG</name>
<protein>
    <submittedName>
        <fullName evidence="1">Uncharacterized protein</fullName>
    </submittedName>
</protein>
<organism evidence="1 2">
    <name type="scientific">Kickxella alabastrina</name>
    <dbReference type="NCBI Taxonomy" id="61397"/>
    <lineage>
        <taxon>Eukaryota</taxon>
        <taxon>Fungi</taxon>
        <taxon>Fungi incertae sedis</taxon>
        <taxon>Zoopagomycota</taxon>
        <taxon>Kickxellomycotina</taxon>
        <taxon>Kickxellomycetes</taxon>
        <taxon>Kickxellales</taxon>
        <taxon>Kickxellaceae</taxon>
        <taxon>Kickxella</taxon>
    </lineage>
</organism>